<evidence type="ECO:0000313" key="2">
    <source>
        <dbReference type="Proteomes" id="UP000638313"/>
    </source>
</evidence>
<accession>A0A919B6I0</accession>
<dbReference type="Proteomes" id="UP000638313">
    <property type="component" value="Unassembled WGS sequence"/>
</dbReference>
<organism evidence="1 2">
    <name type="scientific">Streptomyces mashuensis</name>
    <dbReference type="NCBI Taxonomy" id="33904"/>
    <lineage>
        <taxon>Bacteria</taxon>
        <taxon>Bacillati</taxon>
        <taxon>Actinomycetota</taxon>
        <taxon>Actinomycetes</taxon>
        <taxon>Kitasatosporales</taxon>
        <taxon>Streptomycetaceae</taxon>
        <taxon>Streptomyces</taxon>
    </lineage>
</organism>
<proteinExistence type="predicted"/>
<reference evidence="1" key="1">
    <citation type="journal article" date="2014" name="Int. J. Syst. Evol. Microbiol.">
        <title>Complete genome sequence of Corynebacterium casei LMG S-19264T (=DSM 44701T), isolated from a smear-ripened cheese.</title>
        <authorList>
            <consortium name="US DOE Joint Genome Institute (JGI-PGF)"/>
            <person name="Walter F."/>
            <person name="Albersmeier A."/>
            <person name="Kalinowski J."/>
            <person name="Ruckert C."/>
        </authorList>
    </citation>
    <scope>NUCLEOTIDE SEQUENCE</scope>
    <source>
        <strain evidence="1">JCM 4059</strain>
    </source>
</reference>
<reference evidence="1" key="2">
    <citation type="submission" date="2020-09" db="EMBL/GenBank/DDBJ databases">
        <authorList>
            <person name="Sun Q."/>
            <person name="Ohkuma M."/>
        </authorList>
    </citation>
    <scope>NUCLEOTIDE SEQUENCE</scope>
    <source>
        <strain evidence="1">JCM 4059</strain>
    </source>
</reference>
<name>A0A919B6I0_9ACTN</name>
<gene>
    <name evidence="1" type="ORF">GCM10010218_49350</name>
</gene>
<protein>
    <submittedName>
        <fullName evidence="1">Uncharacterized protein</fullName>
    </submittedName>
</protein>
<dbReference type="RefSeq" id="WP_190131873.1">
    <property type="nucleotide sequence ID" value="NZ_BNBD01000011.1"/>
</dbReference>
<dbReference type="AlphaFoldDB" id="A0A919B6I0"/>
<keyword evidence="2" id="KW-1185">Reference proteome</keyword>
<evidence type="ECO:0000313" key="1">
    <source>
        <dbReference type="EMBL" id="GHF61872.1"/>
    </source>
</evidence>
<dbReference type="EMBL" id="BNBD01000011">
    <property type="protein sequence ID" value="GHF61872.1"/>
    <property type="molecule type" value="Genomic_DNA"/>
</dbReference>
<sequence>MTGNERRVSLYAANQLYVDARIGASGNLVFEGQDLSRGEYEYFVSVRPEEIPLVVAALGGTPEDDVLDLLARHGEEIVRFGEMRWLKAQGIDPGFSSFV</sequence>
<comment type="caution">
    <text evidence="1">The sequence shown here is derived from an EMBL/GenBank/DDBJ whole genome shotgun (WGS) entry which is preliminary data.</text>
</comment>